<name>A0A0U1L158_9FIRM</name>
<dbReference type="PANTHER" id="PTHR41282">
    <property type="entry name" value="CONSERVED TRANSMEMBRANE PROTEIN-RELATED"/>
    <property type="match status" value="1"/>
</dbReference>
<evidence type="ECO:0000256" key="1">
    <source>
        <dbReference type="SAM" id="Phobius"/>
    </source>
</evidence>
<evidence type="ECO:0008006" key="4">
    <source>
        <dbReference type="Google" id="ProtNLM"/>
    </source>
</evidence>
<dbReference type="EMBL" id="CTRP01000012">
    <property type="protein sequence ID" value="CQR73402.1"/>
    <property type="molecule type" value="Genomic_DNA"/>
</dbReference>
<evidence type="ECO:0000313" key="2">
    <source>
        <dbReference type="EMBL" id="CQR73402.1"/>
    </source>
</evidence>
<feature type="transmembrane region" description="Helical" evidence="1">
    <location>
        <begin position="77"/>
        <end position="97"/>
    </location>
</feature>
<feature type="transmembrane region" description="Helical" evidence="1">
    <location>
        <begin position="104"/>
        <end position="124"/>
    </location>
</feature>
<feature type="transmembrane region" description="Helical" evidence="1">
    <location>
        <begin position="170"/>
        <end position="189"/>
    </location>
</feature>
<dbReference type="PANTHER" id="PTHR41282:SF1">
    <property type="entry name" value="CONSERVED TRANSMEMBRANE PROTEIN-RELATED"/>
    <property type="match status" value="1"/>
</dbReference>
<reference evidence="3" key="1">
    <citation type="submission" date="2015-03" db="EMBL/GenBank/DDBJ databases">
        <authorList>
            <person name="Nijsse Bart"/>
        </authorList>
    </citation>
    <scope>NUCLEOTIDE SEQUENCE [LARGE SCALE GENOMIC DNA]</scope>
</reference>
<proteinExistence type="predicted"/>
<protein>
    <recommendedName>
        <fullName evidence="4">Bax inhibitor-1/YccA family protein</fullName>
    </recommendedName>
</protein>
<gene>
    <name evidence="2" type="ORF">SpAn4DRAFT_2634</name>
</gene>
<evidence type="ECO:0000313" key="3">
    <source>
        <dbReference type="Proteomes" id="UP000049855"/>
    </source>
</evidence>
<dbReference type="PIRSF" id="PIRSF009160">
    <property type="entry name" value="UCP009160"/>
    <property type="match status" value="1"/>
</dbReference>
<dbReference type="InterPro" id="IPR010539">
    <property type="entry name" value="BaxI_1-like"/>
</dbReference>
<keyword evidence="3" id="KW-1185">Reference proteome</keyword>
<keyword evidence="1" id="KW-1133">Transmembrane helix</keyword>
<keyword evidence="1" id="KW-0472">Membrane</keyword>
<sequence>MANPVISKVRTLHTYSGETATYAGVATKSLALVGIVTASALITWVMGYATPVTATVTSIMGFIAALAITFRPAWAGFLSPLYAILEGMFLAAVSAMFAKMYHGIVINAVMITFGIAISSALIYAKGYVKVNEGFMRAVYMATLGIAITYLLEFVLSFFGIRIPQIHQGGTVGILFSLVVIGVATLNLFIDYENISQSVRQGLPAEYEWFCAFGLLVTLIWLYIEVLNLLRKLKEE</sequence>
<dbReference type="Pfam" id="PF12811">
    <property type="entry name" value="BaxI_1"/>
    <property type="match status" value="1"/>
</dbReference>
<accession>A0A0U1L158</accession>
<keyword evidence="1" id="KW-0812">Transmembrane</keyword>
<organism evidence="2 3">
    <name type="scientific">Sporomusa ovata</name>
    <dbReference type="NCBI Taxonomy" id="2378"/>
    <lineage>
        <taxon>Bacteria</taxon>
        <taxon>Bacillati</taxon>
        <taxon>Bacillota</taxon>
        <taxon>Negativicutes</taxon>
        <taxon>Selenomonadales</taxon>
        <taxon>Sporomusaceae</taxon>
        <taxon>Sporomusa</taxon>
    </lineage>
</organism>
<feature type="transmembrane region" description="Helical" evidence="1">
    <location>
        <begin position="209"/>
        <end position="229"/>
    </location>
</feature>
<feature type="transmembrane region" description="Helical" evidence="1">
    <location>
        <begin position="136"/>
        <end position="158"/>
    </location>
</feature>
<feature type="transmembrane region" description="Helical" evidence="1">
    <location>
        <begin position="20"/>
        <end position="45"/>
    </location>
</feature>
<dbReference type="Proteomes" id="UP000049855">
    <property type="component" value="Unassembled WGS sequence"/>
</dbReference>
<dbReference type="RefSeq" id="WP_021168185.1">
    <property type="nucleotide sequence ID" value="NZ_CTRP01000012.1"/>
</dbReference>
<dbReference type="AlphaFoldDB" id="A0A0U1L158"/>